<sequence length="175" mass="19880">MPYTPILGTLGYIVKRETNEVLLVHRNKRANDEHLGKWNGLGGKLETNEDLASGMRREIREEAGIEVTSMRLRGTVSWPGFGPNGEDWLSPMFIIDGWTGDPASTNVEGDLAWIPISRVLQACSDDQAERDAAQLPMWEGDRYFLPLVFDNDPRSFHGVMPYKNGQPESWSFERW</sequence>
<gene>
    <name evidence="7" type="ORF">UFOPK2658_01197</name>
    <name evidence="8" type="ORF">UFOPK2880_01809</name>
    <name evidence="9" type="ORF">UFOPK3304_01147</name>
    <name evidence="10" type="ORF">UFOPK3494_01960</name>
    <name evidence="11" type="ORF">UFOPK4134_00669</name>
</gene>
<dbReference type="EMBL" id="CAFBPS010000036">
    <property type="protein sequence ID" value="CAB5027334.1"/>
    <property type="molecule type" value="Genomic_DNA"/>
</dbReference>
<evidence type="ECO:0000313" key="8">
    <source>
        <dbReference type="EMBL" id="CAB4787602.1"/>
    </source>
</evidence>
<comment type="cofactor">
    <cofactor evidence="1">
        <name>Mg(2+)</name>
        <dbReference type="ChEBI" id="CHEBI:18420"/>
    </cofactor>
</comment>
<evidence type="ECO:0000313" key="9">
    <source>
        <dbReference type="EMBL" id="CAB4873672.1"/>
    </source>
</evidence>
<dbReference type="GO" id="GO:0005737">
    <property type="term" value="C:cytoplasm"/>
    <property type="evidence" value="ECO:0007669"/>
    <property type="project" value="TreeGrafter"/>
</dbReference>
<evidence type="ECO:0000313" key="11">
    <source>
        <dbReference type="EMBL" id="CAB5027334.1"/>
    </source>
</evidence>
<feature type="domain" description="Nudix hydrolase" evidence="6">
    <location>
        <begin position="4"/>
        <end position="139"/>
    </location>
</feature>
<dbReference type="EMBL" id="CAFBMF010000242">
    <property type="protein sequence ID" value="CAB4918836.1"/>
    <property type="molecule type" value="Genomic_DNA"/>
</dbReference>
<dbReference type="CDD" id="cd18886">
    <property type="entry name" value="NUDIX_MutT_Nudt1"/>
    <property type="match status" value="1"/>
</dbReference>
<dbReference type="PANTHER" id="PTHR43758:SF2">
    <property type="entry name" value="OXIDIZED PURINE NUCLEOSIDE TRIPHOSPHATE HYDROLASE"/>
    <property type="match status" value="1"/>
</dbReference>
<dbReference type="EMBL" id="CAEZYH010000052">
    <property type="protein sequence ID" value="CAB4723173.1"/>
    <property type="molecule type" value="Genomic_DNA"/>
</dbReference>
<comment type="similarity">
    <text evidence="2">Belongs to the Nudix hydrolase family.</text>
</comment>
<evidence type="ECO:0000259" key="6">
    <source>
        <dbReference type="PROSITE" id="PS51462"/>
    </source>
</evidence>
<dbReference type="SUPFAM" id="SSF55811">
    <property type="entry name" value="Nudix"/>
    <property type="match status" value="1"/>
</dbReference>
<organism evidence="7">
    <name type="scientific">freshwater metagenome</name>
    <dbReference type="NCBI Taxonomy" id="449393"/>
    <lineage>
        <taxon>unclassified sequences</taxon>
        <taxon>metagenomes</taxon>
        <taxon>ecological metagenomes</taxon>
    </lineage>
</organism>
<evidence type="ECO:0000256" key="1">
    <source>
        <dbReference type="ARBA" id="ARBA00001946"/>
    </source>
</evidence>
<reference evidence="7" key="1">
    <citation type="submission" date="2020-05" db="EMBL/GenBank/DDBJ databases">
        <authorList>
            <person name="Chiriac C."/>
            <person name="Salcher M."/>
            <person name="Ghai R."/>
            <person name="Kavagutti S V."/>
        </authorList>
    </citation>
    <scope>NUCLEOTIDE SEQUENCE</scope>
</reference>
<keyword evidence="5" id="KW-0460">Magnesium</keyword>
<dbReference type="GO" id="GO:0046872">
    <property type="term" value="F:metal ion binding"/>
    <property type="evidence" value="ECO:0007669"/>
    <property type="project" value="UniProtKB-KW"/>
</dbReference>
<accession>A0A6J6RKM0</accession>
<proteinExistence type="inferred from homology"/>
<dbReference type="PROSITE" id="PS51462">
    <property type="entry name" value="NUDIX"/>
    <property type="match status" value="1"/>
</dbReference>
<evidence type="ECO:0000313" key="10">
    <source>
        <dbReference type="EMBL" id="CAB4918836.1"/>
    </source>
</evidence>
<dbReference type="GO" id="GO:0016818">
    <property type="term" value="F:hydrolase activity, acting on acid anhydrides, in phosphorus-containing anhydrides"/>
    <property type="evidence" value="ECO:0007669"/>
    <property type="project" value="TreeGrafter"/>
</dbReference>
<dbReference type="EMBL" id="CAFBLJ010000058">
    <property type="protein sequence ID" value="CAB4873672.1"/>
    <property type="molecule type" value="Genomic_DNA"/>
</dbReference>
<evidence type="ECO:0000256" key="4">
    <source>
        <dbReference type="ARBA" id="ARBA00022801"/>
    </source>
</evidence>
<keyword evidence="4" id="KW-0378">Hydrolase</keyword>
<dbReference type="EMBL" id="CAEZZP010000173">
    <property type="protein sequence ID" value="CAB4787602.1"/>
    <property type="molecule type" value="Genomic_DNA"/>
</dbReference>
<dbReference type="Gene3D" id="3.90.79.10">
    <property type="entry name" value="Nucleoside Triphosphate Pyrophosphohydrolase"/>
    <property type="match status" value="1"/>
</dbReference>
<evidence type="ECO:0000313" key="7">
    <source>
        <dbReference type="EMBL" id="CAB4723173.1"/>
    </source>
</evidence>
<evidence type="ECO:0000256" key="5">
    <source>
        <dbReference type="ARBA" id="ARBA00022842"/>
    </source>
</evidence>
<name>A0A6J6RKM0_9ZZZZ</name>
<dbReference type="InterPro" id="IPR015797">
    <property type="entry name" value="NUDIX_hydrolase-like_dom_sf"/>
</dbReference>
<dbReference type="AlphaFoldDB" id="A0A6J6RKM0"/>
<dbReference type="PANTHER" id="PTHR43758">
    <property type="entry name" value="7,8-DIHYDRO-8-OXOGUANINE TRIPHOSPHATASE"/>
    <property type="match status" value="1"/>
</dbReference>
<protein>
    <submittedName>
        <fullName evidence="7">Unannotated protein</fullName>
    </submittedName>
</protein>
<dbReference type="Pfam" id="PF00293">
    <property type="entry name" value="NUDIX"/>
    <property type="match status" value="1"/>
</dbReference>
<evidence type="ECO:0000256" key="3">
    <source>
        <dbReference type="ARBA" id="ARBA00022723"/>
    </source>
</evidence>
<evidence type="ECO:0000256" key="2">
    <source>
        <dbReference type="ARBA" id="ARBA00005582"/>
    </source>
</evidence>
<dbReference type="PROSITE" id="PS00893">
    <property type="entry name" value="NUDIX_BOX"/>
    <property type="match status" value="1"/>
</dbReference>
<dbReference type="InterPro" id="IPR020084">
    <property type="entry name" value="NUDIX_hydrolase_CS"/>
</dbReference>
<keyword evidence="3" id="KW-0479">Metal-binding</keyword>
<dbReference type="InterPro" id="IPR000086">
    <property type="entry name" value="NUDIX_hydrolase_dom"/>
</dbReference>